<evidence type="ECO:0000313" key="2">
    <source>
        <dbReference type="EMBL" id="KAH9318093.1"/>
    </source>
</evidence>
<feature type="region of interest" description="Disordered" evidence="1">
    <location>
        <begin position="1"/>
        <end position="40"/>
    </location>
</feature>
<keyword evidence="3" id="KW-1185">Reference proteome</keyword>
<dbReference type="EMBL" id="JAHRHJ020000004">
    <property type="protein sequence ID" value="KAH9318093.1"/>
    <property type="molecule type" value="Genomic_DNA"/>
</dbReference>
<reference evidence="2 3" key="1">
    <citation type="journal article" date="2021" name="Nat. Plants">
        <title>The Taxus genome provides insights into paclitaxel biosynthesis.</title>
        <authorList>
            <person name="Xiong X."/>
            <person name="Gou J."/>
            <person name="Liao Q."/>
            <person name="Li Y."/>
            <person name="Zhou Q."/>
            <person name="Bi G."/>
            <person name="Li C."/>
            <person name="Du R."/>
            <person name="Wang X."/>
            <person name="Sun T."/>
            <person name="Guo L."/>
            <person name="Liang H."/>
            <person name="Lu P."/>
            <person name="Wu Y."/>
            <person name="Zhang Z."/>
            <person name="Ro D.K."/>
            <person name="Shang Y."/>
            <person name="Huang S."/>
            <person name="Yan J."/>
        </authorList>
    </citation>
    <scope>NUCLEOTIDE SEQUENCE [LARGE SCALE GENOMIC DNA]</scope>
    <source>
        <strain evidence="2">Ta-2019</strain>
    </source>
</reference>
<name>A0AA38LB23_TAXCH</name>
<comment type="caution">
    <text evidence="2">The sequence shown here is derived from an EMBL/GenBank/DDBJ whole genome shotgun (WGS) entry which is preliminary data.</text>
</comment>
<evidence type="ECO:0000256" key="1">
    <source>
        <dbReference type="SAM" id="MobiDB-lite"/>
    </source>
</evidence>
<protein>
    <submittedName>
        <fullName evidence="2">Uncharacterized protein</fullName>
    </submittedName>
</protein>
<sequence>ARLEAEIQRKSAKAALGKIGTSGRESAEKPPGSLRNTWDSWDIGMHGVRKADSAEGGKNCLSLASGSQGQLGQEYTDRPVWRKSVHFGRVRKICPRQSRTVGTRVRRGCELAGLAKIEDFHLGHPGRKYARD</sequence>
<feature type="non-terminal residue" evidence="2">
    <location>
        <position position="1"/>
    </location>
</feature>
<accession>A0AA38LB23</accession>
<dbReference type="Proteomes" id="UP000824469">
    <property type="component" value="Unassembled WGS sequence"/>
</dbReference>
<proteinExistence type="predicted"/>
<feature type="non-terminal residue" evidence="2">
    <location>
        <position position="132"/>
    </location>
</feature>
<dbReference type="AlphaFoldDB" id="A0AA38LB23"/>
<gene>
    <name evidence="2" type="ORF">KI387_019862</name>
</gene>
<organism evidence="2 3">
    <name type="scientific">Taxus chinensis</name>
    <name type="common">Chinese yew</name>
    <name type="synonym">Taxus wallichiana var. chinensis</name>
    <dbReference type="NCBI Taxonomy" id="29808"/>
    <lineage>
        <taxon>Eukaryota</taxon>
        <taxon>Viridiplantae</taxon>
        <taxon>Streptophyta</taxon>
        <taxon>Embryophyta</taxon>
        <taxon>Tracheophyta</taxon>
        <taxon>Spermatophyta</taxon>
        <taxon>Pinopsida</taxon>
        <taxon>Pinidae</taxon>
        <taxon>Conifers II</taxon>
        <taxon>Cupressales</taxon>
        <taxon>Taxaceae</taxon>
        <taxon>Taxus</taxon>
    </lineage>
</organism>
<evidence type="ECO:0000313" key="3">
    <source>
        <dbReference type="Proteomes" id="UP000824469"/>
    </source>
</evidence>